<keyword evidence="2" id="KW-1185">Reference proteome</keyword>
<protein>
    <submittedName>
        <fullName evidence="1">Uncharacterized protein</fullName>
    </submittedName>
</protein>
<sequence length="65" mass="6881">MAAARPRARAEAVAVLAMRDGRCLRMVEFPRNGVMTVMIGSVRGSRAATPGVSVHPFGLPLLCAM</sequence>
<proteinExistence type="predicted"/>
<gene>
    <name evidence="1" type="ORF">GCM10009760_63690</name>
</gene>
<comment type="caution">
    <text evidence="1">The sequence shown here is derived from an EMBL/GenBank/DDBJ whole genome shotgun (WGS) entry which is preliminary data.</text>
</comment>
<evidence type="ECO:0000313" key="2">
    <source>
        <dbReference type="Proteomes" id="UP001422759"/>
    </source>
</evidence>
<organism evidence="1 2">
    <name type="scientific">Kitasatospora kazusensis</name>
    <dbReference type="NCBI Taxonomy" id="407974"/>
    <lineage>
        <taxon>Bacteria</taxon>
        <taxon>Bacillati</taxon>
        <taxon>Actinomycetota</taxon>
        <taxon>Actinomycetes</taxon>
        <taxon>Kitasatosporales</taxon>
        <taxon>Streptomycetaceae</taxon>
        <taxon>Kitasatospora</taxon>
    </lineage>
</organism>
<accession>A0ABP4KCG7</accession>
<dbReference type="Proteomes" id="UP001422759">
    <property type="component" value="Unassembled WGS sequence"/>
</dbReference>
<dbReference type="EMBL" id="BAAANT010000085">
    <property type="protein sequence ID" value="GAA1501118.1"/>
    <property type="molecule type" value="Genomic_DNA"/>
</dbReference>
<name>A0ABP4KCG7_9ACTN</name>
<reference evidence="2" key="1">
    <citation type="journal article" date="2019" name="Int. J. Syst. Evol. Microbiol.">
        <title>The Global Catalogue of Microorganisms (GCM) 10K type strain sequencing project: providing services to taxonomists for standard genome sequencing and annotation.</title>
        <authorList>
            <consortium name="The Broad Institute Genomics Platform"/>
            <consortium name="The Broad Institute Genome Sequencing Center for Infectious Disease"/>
            <person name="Wu L."/>
            <person name="Ma J."/>
        </authorList>
    </citation>
    <scope>NUCLEOTIDE SEQUENCE [LARGE SCALE GENOMIC DNA]</scope>
    <source>
        <strain evidence="2">JCM 14560</strain>
    </source>
</reference>
<evidence type="ECO:0000313" key="1">
    <source>
        <dbReference type="EMBL" id="GAA1501118.1"/>
    </source>
</evidence>